<evidence type="ECO:0000313" key="4">
    <source>
        <dbReference type="EMBL" id="CAD6209469.1"/>
    </source>
</evidence>
<feature type="chain" id="PRO_5032995271" evidence="3">
    <location>
        <begin position="28"/>
        <end position="341"/>
    </location>
</feature>
<keyword evidence="2" id="KW-0812">Transmembrane</keyword>
<feature type="transmembrane region" description="Helical" evidence="2">
    <location>
        <begin position="276"/>
        <end position="299"/>
    </location>
</feature>
<gene>
    <name evidence="4" type="ORF">NCGR_LOCUS5674</name>
</gene>
<protein>
    <submittedName>
        <fullName evidence="4">Uncharacterized protein</fullName>
    </submittedName>
</protein>
<proteinExistence type="inferred from homology"/>
<sequence length="341" mass="37684">MVMLSGIGARKPPPFLVVLLLVLQALPRHPAPPVTAQAACRAAGAAPRRAFVAERSGVHARDLRVVGPLLSRCPSILAREKAMVINLEFIRAIVTADEVLLLEPLAQEVIPFIDKLRRHFPLKSVDVDVGATQVGNVDGKHAKTGAECGLPFEFQVRDEVEHLLDHNENMAQLHLSRKQIKSPQDEALLVSSALNCNFPSKTNLDIRNSVINQATGIAVVAPLDDDVGDLEMLLESYFMQLDGIRNRIMMVRGYIVDTEDYINIQLDNQRNGLIQLHLILIIVSFGISINTLISASFAINMPQNGDYKKFEQATRQLRSALDKSRKVVFAMPHDLKETGLV</sequence>
<dbReference type="AlphaFoldDB" id="A0A811MLX4"/>
<organism evidence="4 5">
    <name type="scientific">Miscanthus lutarioriparius</name>
    <dbReference type="NCBI Taxonomy" id="422564"/>
    <lineage>
        <taxon>Eukaryota</taxon>
        <taxon>Viridiplantae</taxon>
        <taxon>Streptophyta</taxon>
        <taxon>Embryophyta</taxon>
        <taxon>Tracheophyta</taxon>
        <taxon>Spermatophyta</taxon>
        <taxon>Magnoliopsida</taxon>
        <taxon>Liliopsida</taxon>
        <taxon>Poales</taxon>
        <taxon>Poaceae</taxon>
        <taxon>PACMAD clade</taxon>
        <taxon>Panicoideae</taxon>
        <taxon>Andropogonodae</taxon>
        <taxon>Andropogoneae</taxon>
        <taxon>Saccharinae</taxon>
        <taxon>Miscanthus</taxon>
    </lineage>
</organism>
<keyword evidence="2" id="KW-1133">Transmembrane helix</keyword>
<dbReference type="PANTHER" id="PTHR13890:SF36">
    <property type="entry name" value="MAGNESIUM TRANSPORTER MRS2-H-RELATED"/>
    <property type="match status" value="1"/>
</dbReference>
<dbReference type="InterPro" id="IPR039204">
    <property type="entry name" value="MRS2-like"/>
</dbReference>
<comment type="similarity">
    <text evidence="1">Belongs to the CorA metal ion transporter (MIT) (TC 1.A.35.5) family.</text>
</comment>
<evidence type="ECO:0000313" key="5">
    <source>
        <dbReference type="Proteomes" id="UP000604825"/>
    </source>
</evidence>
<keyword evidence="3" id="KW-0732">Signal</keyword>
<dbReference type="Gene3D" id="1.20.58.340">
    <property type="entry name" value="Magnesium transport protein CorA, transmembrane region"/>
    <property type="match status" value="1"/>
</dbReference>
<keyword evidence="2" id="KW-0472">Membrane</keyword>
<evidence type="ECO:0000256" key="3">
    <source>
        <dbReference type="SAM" id="SignalP"/>
    </source>
</evidence>
<reference evidence="4" key="1">
    <citation type="submission" date="2020-10" db="EMBL/GenBank/DDBJ databases">
        <authorList>
            <person name="Han B."/>
            <person name="Lu T."/>
            <person name="Zhao Q."/>
            <person name="Huang X."/>
            <person name="Zhao Y."/>
        </authorList>
    </citation>
    <scope>NUCLEOTIDE SEQUENCE</scope>
</reference>
<keyword evidence="5" id="KW-1185">Reference proteome</keyword>
<dbReference type="PANTHER" id="PTHR13890">
    <property type="entry name" value="RNA SPLICING PROTEIN MRS2, MITOCHONDRIAL"/>
    <property type="match status" value="1"/>
</dbReference>
<feature type="signal peptide" evidence="3">
    <location>
        <begin position="1"/>
        <end position="27"/>
    </location>
</feature>
<comment type="caution">
    <text evidence="4">The sequence shown here is derived from an EMBL/GenBank/DDBJ whole genome shotgun (WGS) entry which is preliminary data.</text>
</comment>
<evidence type="ECO:0000256" key="1">
    <source>
        <dbReference type="ARBA" id="ARBA00007535"/>
    </source>
</evidence>
<dbReference type="Gene3D" id="2.40.128.330">
    <property type="match status" value="1"/>
</dbReference>
<evidence type="ECO:0000256" key="2">
    <source>
        <dbReference type="SAM" id="Phobius"/>
    </source>
</evidence>
<dbReference type="EMBL" id="CAJGYO010000002">
    <property type="protein sequence ID" value="CAD6209469.1"/>
    <property type="molecule type" value="Genomic_DNA"/>
</dbReference>
<dbReference type="Pfam" id="PF22099">
    <property type="entry name" value="MRS2-like"/>
    <property type="match status" value="1"/>
</dbReference>
<name>A0A811MLX4_9POAL</name>
<dbReference type="GO" id="GO:0015095">
    <property type="term" value="F:magnesium ion transmembrane transporter activity"/>
    <property type="evidence" value="ECO:0007669"/>
    <property type="project" value="UniProtKB-ARBA"/>
</dbReference>
<dbReference type="Proteomes" id="UP000604825">
    <property type="component" value="Unassembled WGS sequence"/>
</dbReference>
<accession>A0A811MLX4</accession>
<dbReference type="OrthoDB" id="10251508at2759"/>